<dbReference type="GO" id="GO:0017108">
    <property type="term" value="F:5'-flap endonuclease activity"/>
    <property type="evidence" value="ECO:0000318"/>
    <property type="project" value="GO_Central"/>
</dbReference>
<evidence type="ECO:0000256" key="4">
    <source>
        <dbReference type="ARBA" id="ARBA00022759"/>
    </source>
</evidence>
<dbReference type="Gene3D" id="1.10.150.20">
    <property type="entry name" value="5' to 3' exonuclease, C-terminal subdomain"/>
    <property type="match status" value="1"/>
</dbReference>
<evidence type="ECO:0000256" key="1">
    <source>
        <dbReference type="ARBA" id="ARBA00001946"/>
    </source>
</evidence>
<proteinExistence type="inferred from homology"/>
<dbReference type="SUPFAM" id="SSF54160">
    <property type="entry name" value="Chromo domain-like"/>
    <property type="match status" value="1"/>
</dbReference>
<dbReference type="STRING" id="88036.D8RE83"/>
<evidence type="ECO:0000313" key="11">
    <source>
        <dbReference type="EMBL" id="EFJ29618.1"/>
    </source>
</evidence>
<dbReference type="FunFam" id="1.10.150.20:FF:000030">
    <property type="entry name" value="Flap endonuclease GEN-like 1"/>
    <property type="match status" value="1"/>
</dbReference>
<dbReference type="GO" id="GO:0046872">
    <property type="term" value="F:metal ion binding"/>
    <property type="evidence" value="ECO:0007669"/>
    <property type="project" value="UniProtKB-KW"/>
</dbReference>
<dbReference type="KEGG" id="smo:SELMODRAFT_410274"/>
<dbReference type="PANTHER" id="PTHR11081">
    <property type="entry name" value="FLAP ENDONUCLEASE FAMILY MEMBER"/>
    <property type="match status" value="1"/>
</dbReference>
<dbReference type="SMART" id="SM00279">
    <property type="entry name" value="HhH2"/>
    <property type="match status" value="1"/>
</dbReference>
<dbReference type="InterPro" id="IPR036279">
    <property type="entry name" value="5-3_exonuclease_C_sf"/>
</dbReference>
<keyword evidence="8" id="KW-0234">DNA repair</keyword>
<dbReference type="Pfam" id="PF25386">
    <property type="entry name" value="Chromo_SEND1"/>
    <property type="match status" value="1"/>
</dbReference>
<dbReference type="eggNOG" id="KOG2519">
    <property type="taxonomic scope" value="Eukaryota"/>
</dbReference>
<dbReference type="Pfam" id="PF00867">
    <property type="entry name" value="XPG_I"/>
    <property type="match status" value="1"/>
</dbReference>
<feature type="domain" description="XPG-I" evidence="10">
    <location>
        <begin position="30"/>
        <end position="101"/>
    </location>
</feature>
<dbReference type="SUPFAM" id="SSF88723">
    <property type="entry name" value="PIN domain-like"/>
    <property type="match status" value="1"/>
</dbReference>
<dbReference type="PANTHER" id="PTHR11081:SF54">
    <property type="entry name" value="SINGLE-STRAND DNA ENDONUCLEASE 1"/>
    <property type="match status" value="1"/>
</dbReference>
<evidence type="ECO:0000256" key="7">
    <source>
        <dbReference type="ARBA" id="ARBA00022842"/>
    </source>
</evidence>
<dbReference type="InterPro" id="IPR006084">
    <property type="entry name" value="XPG/Rad2"/>
</dbReference>
<organism evidence="12">
    <name type="scientific">Selaginella moellendorffii</name>
    <name type="common">Spikemoss</name>
    <dbReference type="NCBI Taxonomy" id="88036"/>
    <lineage>
        <taxon>Eukaryota</taxon>
        <taxon>Viridiplantae</taxon>
        <taxon>Streptophyta</taxon>
        <taxon>Embryophyta</taxon>
        <taxon>Tracheophyta</taxon>
        <taxon>Lycopodiopsida</taxon>
        <taxon>Selaginellales</taxon>
        <taxon>Selaginellaceae</taxon>
        <taxon>Selaginella</taxon>
    </lineage>
</organism>
<dbReference type="Gramene" id="EFJ29618">
    <property type="protein sequence ID" value="EFJ29618"/>
    <property type="gene ID" value="SELMODRAFT_410274"/>
</dbReference>
<dbReference type="GO" id="GO:0003677">
    <property type="term" value="F:DNA binding"/>
    <property type="evidence" value="ECO:0007669"/>
    <property type="project" value="InterPro"/>
</dbReference>
<sequence>MPNQVAGLPLKRNKGSQFGRMVEDATALATAFGIPCLVSLEEAEAQCAALNAMGFADACFTADSDALLFGAKVVYKDISLKPGESHVVAYDMTKIRNAFGYGRNSLIALGILLGCDYFPGVHGLGPEKAQQIVKKFGEDKILEEMLRQGPVTLAKRTLKCKDKENSTVSSDAHGFSEDDNMACKAIFAYTHPKCHAQTSEAVHRQVNMLINKDESRVSVAACYWVDLSKWIPSEEYACKNSNGQSSIANFDADDYILPKLAERDVHRMASMQAASSGVNLAGLQFKISEIVKKRQLRGVDHYEVKWVGNPDIPSSAVRAELVQRAYPSKVAEFMAKLALKGGKSTRRPNDLVTSDLCGRLNKMTVEDGKTSMNKMAVKDDWKTMMEVKDDGETPSIIDAFHHIKQNDASRLEVIDLTTPLGKGIHLVEASDNDDDDLKHQARVRQLKSFIASIK</sequence>
<keyword evidence="12" id="KW-1185">Reference proteome</keyword>
<keyword evidence="4" id="KW-0255">Endonuclease</keyword>
<evidence type="ECO:0000259" key="10">
    <source>
        <dbReference type="SMART" id="SM00484"/>
    </source>
</evidence>
<evidence type="ECO:0000256" key="3">
    <source>
        <dbReference type="ARBA" id="ARBA00022723"/>
    </source>
</evidence>
<dbReference type="Gene3D" id="3.40.50.1010">
    <property type="entry name" value="5'-nuclease"/>
    <property type="match status" value="1"/>
</dbReference>
<evidence type="ECO:0000256" key="5">
    <source>
        <dbReference type="ARBA" id="ARBA00022763"/>
    </source>
</evidence>
<comment type="similarity">
    <text evidence="9">Belongs to the XPG/RAD2 endonuclease family. GEN subfamily.</text>
</comment>
<dbReference type="PRINTS" id="PR00853">
    <property type="entry name" value="XPGRADSUPER"/>
</dbReference>
<keyword evidence="3" id="KW-0479">Metal-binding</keyword>
<dbReference type="SMART" id="SM00484">
    <property type="entry name" value="XPGI"/>
    <property type="match status" value="1"/>
</dbReference>
<reference evidence="11 12" key="1">
    <citation type="journal article" date="2011" name="Science">
        <title>The Selaginella genome identifies genetic changes associated with the evolution of vascular plants.</title>
        <authorList>
            <person name="Banks J.A."/>
            <person name="Nishiyama T."/>
            <person name="Hasebe M."/>
            <person name="Bowman J.L."/>
            <person name="Gribskov M."/>
            <person name="dePamphilis C."/>
            <person name="Albert V.A."/>
            <person name="Aono N."/>
            <person name="Aoyama T."/>
            <person name="Ambrose B.A."/>
            <person name="Ashton N.W."/>
            <person name="Axtell M.J."/>
            <person name="Barker E."/>
            <person name="Barker M.S."/>
            <person name="Bennetzen J.L."/>
            <person name="Bonawitz N.D."/>
            <person name="Chapple C."/>
            <person name="Cheng C."/>
            <person name="Correa L.G."/>
            <person name="Dacre M."/>
            <person name="DeBarry J."/>
            <person name="Dreyer I."/>
            <person name="Elias M."/>
            <person name="Engstrom E.M."/>
            <person name="Estelle M."/>
            <person name="Feng L."/>
            <person name="Finet C."/>
            <person name="Floyd S.K."/>
            <person name="Frommer W.B."/>
            <person name="Fujita T."/>
            <person name="Gramzow L."/>
            <person name="Gutensohn M."/>
            <person name="Harholt J."/>
            <person name="Hattori M."/>
            <person name="Heyl A."/>
            <person name="Hirai T."/>
            <person name="Hiwatashi Y."/>
            <person name="Ishikawa M."/>
            <person name="Iwata M."/>
            <person name="Karol K.G."/>
            <person name="Koehler B."/>
            <person name="Kolukisaoglu U."/>
            <person name="Kubo M."/>
            <person name="Kurata T."/>
            <person name="Lalonde S."/>
            <person name="Li K."/>
            <person name="Li Y."/>
            <person name="Litt A."/>
            <person name="Lyons E."/>
            <person name="Manning G."/>
            <person name="Maruyama T."/>
            <person name="Michael T.P."/>
            <person name="Mikami K."/>
            <person name="Miyazaki S."/>
            <person name="Morinaga S."/>
            <person name="Murata T."/>
            <person name="Mueller-Roeber B."/>
            <person name="Nelson D.R."/>
            <person name="Obara M."/>
            <person name="Oguri Y."/>
            <person name="Olmstead R.G."/>
            <person name="Onodera N."/>
            <person name="Petersen B.L."/>
            <person name="Pils B."/>
            <person name="Prigge M."/>
            <person name="Rensing S.A."/>
            <person name="Riano-Pachon D.M."/>
            <person name="Roberts A.W."/>
            <person name="Sato Y."/>
            <person name="Scheller H.V."/>
            <person name="Schulz B."/>
            <person name="Schulz C."/>
            <person name="Shakirov E.V."/>
            <person name="Shibagaki N."/>
            <person name="Shinohara N."/>
            <person name="Shippen D.E."/>
            <person name="Soerensen I."/>
            <person name="Sotooka R."/>
            <person name="Sugimoto N."/>
            <person name="Sugita M."/>
            <person name="Sumikawa N."/>
            <person name="Tanurdzic M."/>
            <person name="Theissen G."/>
            <person name="Ulvskov P."/>
            <person name="Wakazuki S."/>
            <person name="Weng J.K."/>
            <person name="Willats W.W."/>
            <person name="Wipf D."/>
            <person name="Wolf P.G."/>
            <person name="Yang L."/>
            <person name="Zimmer A.D."/>
            <person name="Zhu Q."/>
            <person name="Mitros T."/>
            <person name="Hellsten U."/>
            <person name="Loque D."/>
            <person name="Otillar R."/>
            <person name="Salamov A."/>
            <person name="Schmutz J."/>
            <person name="Shapiro H."/>
            <person name="Lindquist E."/>
            <person name="Lucas S."/>
            <person name="Rokhsar D."/>
            <person name="Grigoriev I.V."/>
        </authorList>
    </citation>
    <scope>NUCLEOTIDE SEQUENCE [LARGE SCALE GENOMIC DNA]</scope>
</reference>
<gene>
    <name evidence="11" type="ORF">SELMODRAFT_410274</name>
</gene>
<dbReference type="SUPFAM" id="SSF47807">
    <property type="entry name" value="5' to 3' exonuclease, C-terminal subdomain"/>
    <property type="match status" value="1"/>
</dbReference>
<comment type="cofactor">
    <cofactor evidence="1">
        <name>Mg(2+)</name>
        <dbReference type="ChEBI" id="CHEBI:18420"/>
    </cofactor>
</comment>
<keyword evidence="6" id="KW-0378">Hydrolase</keyword>
<name>D8RE83_SELML</name>
<evidence type="ECO:0000256" key="2">
    <source>
        <dbReference type="ARBA" id="ARBA00022722"/>
    </source>
</evidence>
<keyword evidence="5" id="KW-0227">DNA damage</keyword>
<dbReference type="CDD" id="cd00024">
    <property type="entry name" value="CD_CSD"/>
    <property type="match status" value="1"/>
</dbReference>
<dbReference type="FunCoup" id="D8RE83">
    <property type="interactions" value="577"/>
</dbReference>
<dbReference type="InParanoid" id="D8RE83"/>
<dbReference type="Proteomes" id="UP000001514">
    <property type="component" value="Unassembled WGS sequence"/>
</dbReference>
<dbReference type="EMBL" id="GL377577">
    <property type="protein sequence ID" value="EFJ29618.1"/>
    <property type="molecule type" value="Genomic_DNA"/>
</dbReference>
<dbReference type="InterPro" id="IPR006086">
    <property type="entry name" value="XPG-I_dom"/>
</dbReference>
<keyword evidence="7" id="KW-0460">Magnesium</keyword>
<evidence type="ECO:0000313" key="12">
    <source>
        <dbReference type="Proteomes" id="UP000001514"/>
    </source>
</evidence>
<protein>
    <recommendedName>
        <fullName evidence="10">XPG-I domain-containing protein</fullName>
    </recommendedName>
</protein>
<dbReference type="InterPro" id="IPR016197">
    <property type="entry name" value="Chromo-like_dom_sf"/>
</dbReference>
<keyword evidence="2" id="KW-0540">Nuclease</keyword>
<accession>D8RE83</accession>
<evidence type="ECO:0000256" key="9">
    <source>
        <dbReference type="ARBA" id="ARBA00038112"/>
    </source>
</evidence>
<dbReference type="CDD" id="cd09900">
    <property type="entry name" value="H3TH_XPG-like"/>
    <property type="match status" value="1"/>
</dbReference>
<dbReference type="AlphaFoldDB" id="D8RE83"/>
<dbReference type="InterPro" id="IPR057340">
    <property type="entry name" value="Chromo_SEND1"/>
</dbReference>
<dbReference type="InterPro" id="IPR008918">
    <property type="entry name" value="HhH2"/>
</dbReference>
<evidence type="ECO:0000256" key="8">
    <source>
        <dbReference type="ARBA" id="ARBA00023204"/>
    </source>
</evidence>
<evidence type="ECO:0000256" key="6">
    <source>
        <dbReference type="ARBA" id="ARBA00022801"/>
    </source>
</evidence>
<dbReference type="HOGENOM" id="CLU_048671_0_0_1"/>
<dbReference type="GO" id="GO:0006281">
    <property type="term" value="P:DNA repair"/>
    <property type="evidence" value="ECO:0007669"/>
    <property type="project" value="UniProtKB-KW"/>
</dbReference>
<dbReference type="InterPro" id="IPR029060">
    <property type="entry name" value="PIN-like_dom_sf"/>
</dbReference>